<accession>A0AA38IS29</accession>
<proteinExistence type="inferred from homology"/>
<keyword evidence="4 7" id="KW-0442">Lipid degradation</keyword>
<dbReference type="EMBL" id="JALNTZ010000003">
    <property type="protein sequence ID" value="KAJ3658394.1"/>
    <property type="molecule type" value="Genomic_DNA"/>
</dbReference>
<dbReference type="SUPFAM" id="SSF53474">
    <property type="entry name" value="alpha/beta-Hydrolases"/>
    <property type="match status" value="1"/>
</dbReference>
<feature type="active site" description="Nucleophile" evidence="8">
    <location>
        <position position="167"/>
    </location>
</feature>
<dbReference type="InterPro" id="IPR006693">
    <property type="entry name" value="AB_hydrolase_lipase"/>
</dbReference>
<evidence type="ECO:0000256" key="6">
    <source>
        <dbReference type="ARBA" id="ARBA00023180"/>
    </source>
</evidence>
<dbReference type="PIRSF" id="PIRSF000862">
    <property type="entry name" value="Steryl_ester_lip"/>
    <property type="match status" value="1"/>
</dbReference>
<evidence type="ECO:0000256" key="8">
    <source>
        <dbReference type="PIRSR" id="PIRSR000862-1"/>
    </source>
</evidence>
<evidence type="ECO:0000256" key="2">
    <source>
        <dbReference type="ARBA" id="ARBA00022729"/>
    </source>
</evidence>
<protein>
    <recommendedName>
        <fullName evidence="7">Lipase</fullName>
    </recommendedName>
</protein>
<evidence type="ECO:0000256" key="3">
    <source>
        <dbReference type="ARBA" id="ARBA00022801"/>
    </source>
</evidence>
<evidence type="ECO:0000256" key="4">
    <source>
        <dbReference type="ARBA" id="ARBA00022963"/>
    </source>
</evidence>
<dbReference type="InterPro" id="IPR025483">
    <property type="entry name" value="Lipase_euk"/>
</dbReference>
<dbReference type="Pfam" id="PF04083">
    <property type="entry name" value="Abhydro_lipase"/>
    <property type="match status" value="1"/>
</dbReference>
<evidence type="ECO:0000313" key="11">
    <source>
        <dbReference type="EMBL" id="KAJ3658394.1"/>
    </source>
</evidence>
<keyword evidence="3 7" id="KW-0378">Hydrolase</keyword>
<comment type="caution">
    <text evidence="11">The sequence shown here is derived from an EMBL/GenBank/DDBJ whole genome shotgun (WGS) entry which is preliminary data.</text>
</comment>
<keyword evidence="2 9" id="KW-0732">Signal</keyword>
<dbReference type="PANTHER" id="PTHR11005">
    <property type="entry name" value="LYSOSOMAL ACID LIPASE-RELATED"/>
    <property type="match status" value="1"/>
</dbReference>
<feature type="active site" description="Charge relay system" evidence="8">
    <location>
        <position position="338"/>
    </location>
</feature>
<organism evidence="11 12">
    <name type="scientific">Zophobas morio</name>
    <dbReference type="NCBI Taxonomy" id="2755281"/>
    <lineage>
        <taxon>Eukaryota</taxon>
        <taxon>Metazoa</taxon>
        <taxon>Ecdysozoa</taxon>
        <taxon>Arthropoda</taxon>
        <taxon>Hexapoda</taxon>
        <taxon>Insecta</taxon>
        <taxon>Pterygota</taxon>
        <taxon>Neoptera</taxon>
        <taxon>Endopterygota</taxon>
        <taxon>Coleoptera</taxon>
        <taxon>Polyphaga</taxon>
        <taxon>Cucujiformia</taxon>
        <taxon>Tenebrionidae</taxon>
        <taxon>Zophobas</taxon>
    </lineage>
</organism>
<dbReference type="AlphaFoldDB" id="A0AA38IS29"/>
<feature type="chain" id="PRO_5041223301" description="Lipase" evidence="9">
    <location>
        <begin position="21"/>
        <end position="393"/>
    </location>
</feature>
<keyword evidence="5" id="KW-0443">Lipid metabolism</keyword>
<evidence type="ECO:0000259" key="10">
    <source>
        <dbReference type="Pfam" id="PF04083"/>
    </source>
</evidence>
<feature type="domain" description="Partial AB-hydrolase lipase" evidence="10">
    <location>
        <begin position="31"/>
        <end position="88"/>
    </location>
</feature>
<feature type="active site" description="Charge relay system" evidence="8">
    <location>
        <position position="369"/>
    </location>
</feature>
<evidence type="ECO:0000256" key="7">
    <source>
        <dbReference type="PIRNR" id="PIRNR000862"/>
    </source>
</evidence>
<evidence type="ECO:0000313" key="12">
    <source>
        <dbReference type="Proteomes" id="UP001168821"/>
    </source>
</evidence>
<reference evidence="11" key="1">
    <citation type="journal article" date="2023" name="G3 (Bethesda)">
        <title>Whole genome assemblies of Zophobas morio and Tenebrio molitor.</title>
        <authorList>
            <person name="Kaur S."/>
            <person name="Stinson S.A."/>
            <person name="diCenzo G.C."/>
        </authorList>
    </citation>
    <scope>NUCLEOTIDE SEQUENCE</scope>
    <source>
        <strain evidence="11">QUZm001</strain>
    </source>
</reference>
<keyword evidence="12" id="KW-1185">Reference proteome</keyword>
<dbReference type="InterPro" id="IPR029058">
    <property type="entry name" value="AB_hydrolase_fold"/>
</dbReference>
<gene>
    <name evidence="11" type="ORF">Zmor_010134</name>
</gene>
<evidence type="ECO:0000256" key="1">
    <source>
        <dbReference type="ARBA" id="ARBA00010701"/>
    </source>
</evidence>
<feature type="signal peptide" evidence="9">
    <location>
        <begin position="1"/>
        <end position="20"/>
    </location>
</feature>
<evidence type="ECO:0000256" key="9">
    <source>
        <dbReference type="SAM" id="SignalP"/>
    </source>
</evidence>
<dbReference type="GO" id="GO:0016042">
    <property type="term" value="P:lipid catabolic process"/>
    <property type="evidence" value="ECO:0007669"/>
    <property type="project" value="UniProtKB-KW"/>
</dbReference>
<dbReference type="Gene3D" id="3.40.50.1820">
    <property type="entry name" value="alpha/beta hydrolase"/>
    <property type="match status" value="1"/>
</dbReference>
<name>A0AA38IS29_9CUCU</name>
<comment type="similarity">
    <text evidence="1 7">Belongs to the AB hydrolase superfamily. Lipase family.</text>
</comment>
<sequence length="393" mass="43754">MALFSILVTLCLLNIHQVLSDKSDVGLNPGEMIANHGYPSETHEITTDDGYIITLFRIPHGINDDGAAKRPPILLMHGFGVCSGEFVSLGPERGLGFILADAGYDVWLANTRGTAFSRKHTTIDPDLNPEQFFNYTWHEIAIYDVANSIDYILDVNGDDSVYYVGHSQGTTVFLVLASTKPEYNSKIRVANLMAPAAIIKHYPSTLIQGICKYVDRVWSLLQKYRIYEIPLLGTLRETVTTLCANYPDEESDPLCAMIHDSILSRVDEADVPVIVTNCPSGAGLKQYVHYGQLVRDGGFRQWNYGTEKNLEVYGSENPPDYDLSLITTPVAFYYAKNDGLITVEDENLLASMVPNVPVNYMVPDDSFAHIDFAMADDVVELVYNELLDVLSKY</sequence>
<dbReference type="FunFam" id="3.40.50.1820:FF:000057">
    <property type="entry name" value="Lipase"/>
    <property type="match status" value="1"/>
</dbReference>
<keyword evidence="6" id="KW-0325">Glycoprotein</keyword>
<dbReference type="Proteomes" id="UP001168821">
    <property type="component" value="Unassembled WGS sequence"/>
</dbReference>
<dbReference type="GO" id="GO:0016788">
    <property type="term" value="F:hydrolase activity, acting on ester bonds"/>
    <property type="evidence" value="ECO:0007669"/>
    <property type="project" value="InterPro"/>
</dbReference>
<evidence type="ECO:0000256" key="5">
    <source>
        <dbReference type="ARBA" id="ARBA00023098"/>
    </source>
</evidence>